<proteinExistence type="predicted"/>
<dbReference type="Proteomes" id="UP001176961">
    <property type="component" value="Unassembled WGS sequence"/>
</dbReference>
<name>A0AA36DPK9_CYLNA</name>
<dbReference type="EMBL" id="CATQJL010000001">
    <property type="protein sequence ID" value="CAJ0589802.1"/>
    <property type="molecule type" value="Genomic_DNA"/>
</dbReference>
<dbReference type="AlphaFoldDB" id="A0AA36DPK9"/>
<organism evidence="2 3">
    <name type="scientific">Cylicocyclus nassatus</name>
    <name type="common">Nematode worm</name>
    <dbReference type="NCBI Taxonomy" id="53992"/>
    <lineage>
        <taxon>Eukaryota</taxon>
        <taxon>Metazoa</taxon>
        <taxon>Ecdysozoa</taxon>
        <taxon>Nematoda</taxon>
        <taxon>Chromadorea</taxon>
        <taxon>Rhabditida</taxon>
        <taxon>Rhabditina</taxon>
        <taxon>Rhabditomorpha</taxon>
        <taxon>Strongyloidea</taxon>
        <taxon>Strongylidae</taxon>
        <taxon>Cylicocyclus</taxon>
    </lineage>
</organism>
<evidence type="ECO:0000313" key="3">
    <source>
        <dbReference type="Proteomes" id="UP001176961"/>
    </source>
</evidence>
<accession>A0AA36DPK9</accession>
<gene>
    <name evidence="2" type="ORF">CYNAS_LOCUS1785</name>
</gene>
<feature type="region of interest" description="Disordered" evidence="1">
    <location>
        <begin position="32"/>
        <end position="58"/>
    </location>
</feature>
<evidence type="ECO:0000313" key="2">
    <source>
        <dbReference type="EMBL" id="CAJ0589802.1"/>
    </source>
</evidence>
<evidence type="ECO:0000256" key="1">
    <source>
        <dbReference type="SAM" id="MobiDB-lite"/>
    </source>
</evidence>
<keyword evidence="3" id="KW-1185">Reference proteome</keyword>
<protein>
    <submittedName>
        <fullName evidence="2">Uncharacterized protein</fullName>
    </submittedName>
</protein>
<sequence>MSLLNNVLGSLNPFSWLRGRQRSDDVFESVTELQDEDEEPSTFSDAVEDASVGTESSCNGNLQHELATVGPETAPQQMNADGHEMQLDLSEEFTLVGNAKGEKPLLRSKMDDPLSLSSGDNENQHVACSSVGADIGRGETGQSKTPEPMDEMLDANVAITADTEKSEEMHSQITNDTTPSKVRRKLANVESRKSQDEGQNIISCAVGKLYGASDPPDIRGVAWKPPFVHGAVAETSAMSTGSAKKRKAGNDLTADDEEIRFVCEEPCAKQLKKIKKLKRSSVTTSAQSSSSRSNDMILCGAGTPLNTPVIVHCPRAKIVATVKEPNSQF</sequence>
<reference evidence="2" key="1">
    <citation type="submission" date="2023-07" db="EMBL/GenBank/DDBJ databases">
        <authorList>
            <consortium name="CYATHOMIX"/>
        </authorList>
    </citation>
    <scope>NUCLEOTIDE SEQUENCE</scope>
    <source>
        <strain evidence="2">N/A</strain>
    </source>
</reference>
<comment type="caution">
    <text evidence="2">The sequence shown here is derived from an EMBL/GenBank/DDBJ whole genome shotgun (WGS) entry which is preliminary data.</text>
</comment>